<keyword evidence="3" id="KW-0804">Transcription</keyword>
<protein>
    <submittedName>
        <fullName evidence="6">TetR/AcrR family transcriptional regulator</fullName>
    </submittedName>
</protein>
<dbReference type="SUPFAM" id="SSF46689">
    <property type="entry name" value="Homeodomain-like"/>
    <property type="match status" value="1"/>
</dbReference>
<evidence type="ECO:0000313" key="6">
    <source>
        <dbReference type="EMBL" id="MDK9499499.1"/>
    </source>
</evidence>
<sequence length="245" mass="26101">MGSTVGSTKGRRERLRAETTAEIKKVSLELMASGGPDAITLRAIAREMGMTANAIYGYFATRDDLVTTLIGDVYTALADAVDAAWEAAPAADPAARIRAWAHALRDWALANPEGFRLVYGDPVPGYQAPPDGAAPDAARRVCLGLTALAAAAWPYAEPLDTGGDFEWSDFAAPLLDKVRPAFPGLPPAGVALAMRIWGRLHGLVTLEVYGHLRAQTPSPDKLFRAELEDLVRSLGLPAGGRKRNV</sequence>
<feature type="domain" description="HTH tetR-type" evidence="5">
    <location>
        <begin position="17"/>
        <end position="77"/>
    </location>
</feature>
<dbReference type="InterPro" id="IPR001647">
    <property type="entry name" value="HTH_TetR"/>
</dbReference>
<dbReference type="SUPFAM" id="SSF48498">
    <property type="entry name" value="Tetracyclin repressor-like, C-terminal domain"/>
    <property type="match status" value="1"/>
</dbReference>
<dbReference type="RefSeq" id="WP_285345369.1">
    <property type="nucleotide sequence ID" value="NZ_JASITI010000044.1"/>
</dbReference>
<evidence type="ECO:0000256" key="1">
    <source>
        <dbReference type="ARBA" id="ARBA00023015"/>
    </source>
</evidence>
<evidence type="ECO:0000256" key="4">
    <source>
        <dbReference type="PROSITE-ProRule" id="PRU00335"/>
    </source>
</evidence>
<dbReference type="Pfam" id="PF13305">
    <property type="entry name" value="TetR_C_33"/>
    <property type="match status" value="1"/>
</dbReference>
<evidence type="ECO:0000313" key="7">
    <source>
        <dbReference type="Proteomes" id="UP001223390"/>
    </source>
</evidence>
<dbReference type="PANTHER" id="PTHR30055">
    <property type="entry name" value="HTH-TYPE TRANSCRIPTIONAL REGULATOR RUTR"/>
    <property type="match status" value="1"/>
</dbReference>
<evidence type="ECO:0000256" key="3">
    <source>
        <dbReference type="ARBA" id="ARBA00023163"/>
    </source>
</evidence>
<evidence type="ECO:0000259" key="5">
    <source>
        <dbReference type="PROSITE" id="PS50977"/>
    </source>
</evidence>
<comment type="caution">
    <text evidence="6">The sequence shown here is derived from an EMBL/GenBank/DDBJ whole genome shotgun (WGS) entry which is preliminary data.</text>
</comment>
<feature type="DNA-binding region" description="H-T-H motif" evidence="4">
    <location>
        <begin position="40"/>
        <end position="59"/>
    </location>
</feature>
<dbReference type="Pfam" id="PF00440">
    <property type="entry name" value="TetR_N"/>
    <property type="match status" value="1"/>
</dbReference>
<dbReference type="InterPro" id="IPR025996">
    <property type="entry name" value="MT1864/Rv1816-like_C"/>
</dbReference>
<dbReference type="InterPro" id="IPR009057">
    <property type="entry name" value="Homeodomain-like_sf"/>
</dbReference>
<dbReference type="PANTHER" id="PTHR30055:SF243">
    <property type="entry name" value="HTH-TYPE TRANSCRIPTIONAL REGULATOR RV1816"/>
    <property type="match status" value="1"/>
</dbReference>
<keyword evidence="1" id="KW-0805">Transcription regulation</keyword>
<dbReference type="PROSITE" id="PS50977">
    <property type="entry name" value="HTH_TETR_2"/>
    <property type="match status" value="1"/>
</dbReference>
<evidence type="ECO:0000256" key="2">
    <source>
        <dbReference type="ARBA" id="ARBA00023125"/>
    </source>
</evidence>
<organism evidence="6 7">
    <name type="scientific">Streptomyces katrae</name>
    <dbReference type="NCBI Taxonomy" id="68223"/>
    <lineage>
        <taxon>Bacteria</taxon>
        <taxon>Bacillati</taxon>
        <taxon>Actinomycetota</taxon>
        <taxon>Actinomycetes</taxon>
        <taxon>Kitasatosporales</taxon>
        <taxon>Streptomycetaceae</taxon>
        <taxon>Streptomyces</taxon>
    </lineage>
</organism>
<proteinExistence type="predicted"/>
<keyword evidence="2 4" id="KW-0238">DNA-binding</keyword>
<name>A0ABT7H211_9ACTN</name>
<dbReference type="EMBL" id="JASITI010000044">
    <property type="protein sequence ID" value="MDK9499499.1"/>
    <property type="molecule type" value="Genomic_DNA"/>
</dbReference>
<gene>
    <name evidence="6" type="ORF">QEZ40_004923</name>
</gene>
<dbReference type="InterPro" id="IPR050109">
    <property type="entry name" value="HTH-type_TetR-like_transc_reg"/>
</dbReference>
<dbReference type="Proteomes" id="UP001223390">
    <property type="component" value="Unassembled WGS sequence"/>
</dbReference>
<dbReference type="Gene3D" id="1.10.357.10">
    <property type="entry name" value="Tetracycline Repressor, domain 2"/>
    <property type="match status" value="1"/>
</dbReference>
<dbReference type="InterPro" id="IPR036271">
    <property type="entry name" value="Tet_transcr_reg_TetR-rel_C_sf"/>
</dbReference>
<keyword evidence="7" id="KW-1185">Reference proteome</keyword>
<accession>A0ABT7H211</accession>
<reference evidence="6 7" key="1">
    <citation type="submission" date="2023-05" db="EMBL/GenBank/DDBJ databases">
        <title>Sequencing and Assembly of Streptomyces sp. NP73.</title>
        <authorList>
            <person name="Konwar A.N."/>
            <person name="Saikia K."/>
            <person name="Thakur D."/>
        </authorList>
    </citation>
    <scope>NUCLEOTIDE SEQUENCE [LARGE SCALE GENOMIC DNA]</scope>
    <source>
        <strain evidence="6 7">NP73</strain>
    </source>
</reference>